<dbReference type="Pfam" id="PF09851">
    <property type="entry name" value="SHOCT"/>
    <property type="match status" value="1"/>
</dbReference>
<name>A0A6S5U040_PSEPU</name>
<feature type="transmembrane region" description="Helical" evidence="1">
    <location>
        <begin position="39"/>
        <end position="59"/>
    </location>
</feature>
<sequence>MASESSPVTAFILLISAFVIYFLPTFIAARRGHPNGTSIFLLDLFLGWTGIGWLAALIWSASAIRAIDTTGPELHGKGDAYAKLERLASLKDKGHITPEEYEREKAKLLKN</sequence>
<dbReference type="AlphaFoldDB" id="A0A6S5U040"/>
<evidence type="ECO:0000313" key="3">
    <source>
        <dbReference type="EMBL" id="BBT40995.1"/>
    </source>
</evidence>
<keyword evidence="1" id="KW-0812">Transmembrane</keyword>
<dbReference type="RefSeq" id="WP_182815766.1">
    <property type="nucleotide sequence ID" value="NZ_AP022227.1"/>
</dbReference>
<feature type="transmembrane region" description="Helical" evidence="1">
    <location>
        <begin position="6"/>
        <end position="27"/>
    </location>
</feature>
<feature type="domain" description="SHOCT" evidence="2">
    <location>
        <begin position="83"/>
        <end position="109"/>
    </location>
</feature>
<reference evidence="3 4" key="1">
    <citation type="submission" date="2019-12" db="EMBL/GenBank/DDBJ databases">
        <title>complete genome sequences of Pseudomonas putida str. WP8-W18-CRE-01 isolated from wastewater treatment plant effluent.</title>
        <authorList>
            <person name="Sekizuka T."/>
            <person name="Itokawa K."/>
            <person name="Yatsu K."/>
            <person name="Inamine Y."/>
            <person name="Kuroda M."/>
        </authorList>
    </citation>
    <scope>NUCLEOTIDE SEQUENCE [LARGE SCALE GENOMIC DNA]</scope>
    <source>
        <strain evidence="3 4">WP8-W18-CRE-01</strain>
    </source>
</reference>
<gene>
    <name evidence="3" type="ORF">WP8W18C01_33360</name>
</gene>
<accession>A0A6S5U040</accession>
<organism evidence="3 4">
    <name type="scientific">Pseudomonas putida</name>
    <name type="common">Arthrobacter siderocapsulatus</name>
    <dbReference type="NCBI Taxonomy" id="303"/>
    <lineage>
        <taxon>Bacteria</taxon>
        <taxon>Pseudomonadati</taxon>
        <taxon>Pseudomonadota</taxon>
        <taxon>Gammaproteobacteria</taxon>
        <taxon>Pseudomonadales</taxon>
        <taxon>Pseudomonadaceae</taxon>
        <taxon>Pseudomonas</taxon>
    </lineage>
</organism>
<dbReference type="Pfam" id="PF14373">
    <property type="entry name" value="Imm_superinfect"/>
    <property type="match status" value="1"/>
</dbReference>
<protein>
    <recommendedName>
        <fullName evidence="2">SHOCT domain-containing protein</fullName>
    </recommendedName>
</protein>
<keyword evidence="1" id="KW-1133">Transmembrane helix</keyword>
<keyword evidence="1" id="KW-0472">Membrane</keyword>
<evidence type="ECO:0000259" key="2">
    <source>
        <dbReference type="Pfam" id="PF09851"/>
    </source>
</evidence>
<evidence type="ECO:0000256" key="1">
    <source>
        <dbReference type="SAM" id="Phobius"/>
    </source>
</evidence>
<evidence type="ECO:0000313" key="4">
    <source>
        <dbReference type="Proteomes" id="UP000515680"/>
    </source>
</evidence>
<dbReference type="InterPro" id="IPR016410">
    <property type="entry name" value="Phage_imm"/>
</dbReference>
<dbReference type="Proteomes" id="UP000515680">
    <property type="component" value="Chromosome"/>
</dbReference>
<proteinExistence type="predicted"/>
<dbReference type="EMBL" id="AP022227">
    <property type="protein sequence ID" value="BBT40995.1"/>
    <property type="molecule type" value="Genomic_DNA"/>
</dbReference>
<dbReference type="InterPro" id="IPR018649">
    <property type="entry name" value="SHOCT"/>
</dbReference>